<reference evidence="1" key="1">
    <citation type="submission" date="2020-05" db="EMBL/GenBank/DDBJ databases">
        <authorList>
            <person name="Zhu T."/>
            <person name="Keshari N."/>
            <person name="Lu X."/>
        </authorList>
    </citation>
    <scope>NUCLEOTIDE SEQUENCE</scope>
    <source>
        <strain evidence="1">NK1-12</strain>
    </source>
</reference>
<dbReference type="AlphaFoldDB" id="A0AA96WN94"/>
<organism evidence="1">
    <name type="scientific">Leptolyngbya sp. NK1-12</name>
    <dbReference type="NCBI Taxonomy" id="2547451"/>
    <lineage>
        <taxon>Bacteria</taxon>
        <taxon>Bacillati</taxon>
        <taxon>Cyanobacteriota</taxon>
        <taxon>Cyanophyceae</taxon>
        <taxon>Leptolyngbyales</taxon>
        <taxon>Leptolyngbyaceae</taxon>
        <taxon>Leptolyngbya group</taxon>
        <taxon>Leptolyngbya</taxon>
    </lineage>
</organism>
<name>A0AA96WN94_9CYAN</name>
<dbReference type="RefSeq" id="WP_316431783.1">
    <property type="nucleotide sequence ID" value="NZ_CP053586.1"/>
</dbReference>
<accession>A0AA96WN94</accession>
<evidence type="ECO:0000313" key="1">
    <source>
        <dbReference type="EMBL" id="WNZ25626.1"/>
    </source>
</evidence>
<dbReference type="SUPFAM" id="SSF52833">
    <property type="entry name" value="Thioredoxin-like"/>
    <property type="match status" value="1"/>
</dbReference>
<gene>
    <name evidence="1" type="ORF">HJG54_24165</name>
</gene>
<dbReference type="Pfam" id="PF04214">
    <property type="entry name" value="DUF411"/>
    <property type="match status" value="1"/>
</dbReference>
<dbReference type="InterPro" id="IPR036249">
    <property type="entry name" value="Thioredoxin-like_sf"/>
</dbReference>
<dbReference type="EMBL" id="CP053586">
    <property type="protein sequence ID" value="WNZ25626.1"/>
    <property type="molecule type" value="Genomic_DNA"/>
</dbReference>
<dbReference type="InterPro" id="IPR007332">
    <property type="entry name" value="DUF411"/>
</dbReference>
<proteinExistence type="predicted"/>
<protein>
    <submittedName>
        <fullName evidence="1">DUF411 domain-containing protein</fullName>
    </submittedName>
</protein>
<sequence>MIRIKNLVQILILSWITSLLTLATLLWPMQTAVAESEPSAVVYRDPSCHCCGRWIEHLAAAGFQPQSIETDDLESLKQQYGVPDQLSSCHTAIIDGYVIEGHVPIADIQRLLAQRPNLVGITVPGMPIGTPGMESGDQRDSFTVFSFDQQGNQAVFNQYSF</sequence>